<name>A0A7S0A5K4_9DINO</name>
<keyword evidence="2" id="KW-0472">Membrane</keyword>
<feature type="transmembrane region" description="Helical" evidence="2">
    <location>
        <begin position="457"/>
        <end position="477"/>
    </location>
</feature>
<accession>A0A7S0A5K4</accession>
<feature type="chain" id="PRO_5030688588" evidence="3">
    <location>
        <begin position="27"/>
        <end position="924"/>
    </location>
</feature>
<feature type="transmembrane region" description="Helical" evidence="2">
    <location>
        <begin position="268"/>
        <end position="290"/>
    </location>
</feature>
<keyword evidence="2" id="KW-1133">Transmembrane helix</keyword>
<feature type="transmembrane region" description="Helical" evidence="2">
    <location>
        <begin position="377"/>
        <end position="400"/>
    </location>
</feature>
<feature type="region of interest" description="Disordered" evidence="1">
    <location>
        <begin position="759"/>
        <end position="779"/>
    </location>
</feature>
<dbReference type="EMBL" id="HBEG01014208">
    <property type="protein sequence ID" value="CAD8353310.1"/>
    <property type="molecule type" value="Transcribed_RNA"/>
</dbReference>
<organism evidence="4">
    <name type="scientific">Pyrodinium bahamense</name>
    <dbReference type="NCBI Taxonomy" id="73915"/>
    <lineage>
        <taxon>Eukaryota</taxon>
        <taxon>Sar</taxon>
        <taxon>Alveolata</taxon>
        <taxon>Dinophyceae</taxon>
        <taxon>Gonyaulacales</taxon>
        <taxon>Pyrocystaceae</taxon>
        <taxon>Pyrodinium</taxon>
    </lineage>
</organism>
<keyword evidence="3" id="KW-0732">Signal</keyword>
<feature type="transmembrane region" description="Helical" evidence="2">
    <location>
        <begin position="124"/>
        <end position="146"/>
    </location>
</feature>
<evidence type="ECO:0000313" key="4">
    <source>
        <dbReference type="EMBL" id="CAD8353310.1"/>
    </source>
</evidence>
<proteinExistence type="predicted"/>
<protein>
    <submittedName>
        <fullName evidence="4">Uncharacterized protein</fullName>
    </submittedName>
</protein>
<gene>
    <name evidence="4" type="ORF">PBAH0796_LOCUS8677</name>
</gene>
<evidence type="ECO:0000256" key="1">
    <source>
        <dbReference type="SAM" id="MobiDB-lite"/>
    </source>
</evidence>
<feature type="transmembrane region" description="Helical" evidence="2">
    <location>
        <begin position="535"/>
        <end position="557"/>
    </location>
</feature>
<sequence>MAAMPRASCILGLSLVFSVLISLHEGRSDHKPSYGQCLLQKSKKCEYANSQQKLAPVDPAERQDPVPPKGAACANSVVAWWVRNLLGMDPCQKIAQSWLAVPDFVEIPERAPSERDLYFRPVSVTLYCVMWLTIQSILVHSCVAVARTSDDLSARLEPSFPTQVLETMARSVPLAPPMSMLFVANRIYMLESTSGLGEVEPWVKLCMITASFGMTWQLLTVVMLAVTADKSEHRFSELGGDARDAHPHILRYPFCSAYSRAVNLAMQAVSMLCIYGGVGGVAVGMAISGRGTDADSAAVCCTAALIALYFAVQLALWATNTGLLEGKMSKYEKAVRTCAVKADHVAQKAPMYAILLLSTRLRQVQEGKPGGTPPQGLVACFAILVTALYLEVFLCPWSRAGLDHEDDTSPLDLTTRILTYVQGVIAIGGFSCGCVVANSIVTPWVKTPALPMSPTIYSVLMLCLTFFLVHLLLTLYALARSFLKLTSWRAQDALLSARNSVGFCPLLCTLFLGARMRALQITNNQGMPPWWEQDFLFLCIGATVIEVVCCMTVPFFYKEVGVDSAGNPTYDVQSLTGTYVVMMVRYIGLLGLHGGIAGVCMAVIVMTPQSAVGTRPDDAESWRSLARAMLWTLLGIMLASLMSSAKVVGLMVKLALESIDELLLNAEITVETAVLSVFRGLVIIKGLVVKNPNGGKFKSEYLFKADIAAVNIRLWRLVKSLAKDIEITEVVLNGVQLNYELGSDGGNSNVASLVEYIEGEQKEEKAPEPPPKKESSTFLESLRSKSQASLGKEKEPAPTPSASAINLVIQRILVKNVAARVLHPSLGPLAVVDLGELDIPDASKLASGKGVGGIVIFVLKTVLKTAMSNAEVMRSLLVQGTSHVVSTVASGVKSCGPCVPFRSCLRGSSSSTTREPPAQPMPPK</sequence>
<feature type="transmembrane region" description="Helical" evidence="2">
    <location>
        <begin position="296"/>
        <end position="318"/>
    </location>
</feature>
<feature type="transmembrane region" description="Helical" evidence="2">
    <location>
        <begin position="420"/>
        <end position="445"/>
    </location>
</feature>
<evidence type="ECO:0000256" key="2">
    <source>
        <dbReference type="SAM" id="Phobius"/>
    </source>
</evidence>
<feature type="signal peptide" evidence="3">
    <location>
        <begin position="1"/>
        <end position="26"/>
    </location>
</feature>
<feature type="transmembrane region" description="Helical" evidence="2">
    <location>
        <begin position="628"/>
        <end position="648"/>
    </location>
</feature>
<keyword evidence="2" id="KW-0812">Transmembrane</keyword>
<evidence type="ECO:0000256" key="3">
    <source>
        <dbReference type="SAM" id="SignalP"/>
    </source>
</evidence>
<feature type="compositionally biased region" description="Basic and acidic residues" evidence="1">
    <location>
        <begin position="759"/>
        <end position="775"/>
    </location>
</feature>
<dbReference type="AlphaFoldDB" id="A0A7S0A5K4"/>
<reference evidence="4" key="1">
    <citation type="submission" date="2021-01" db="EMBL/GenBank/DDBJ databases">
        <authorList>
            <person name="Corre E."/>
            <person name="Pelletier E."/>
            <person name="Niang G."/>
            <person name="Scheremetjew M."/>
            <person name="Finn R."/>
            <person name="Kale V."/>
            <person name="Holt S."/>
            <person name="Cochrane G."/>
            <person name="Meng A."/>
            <person name="Brown T."/>
            <person name="Cohen L."/>
        </authorList>
    </citation>
    <scope>NUCLEOTIDE SEQUENCE</scope>
    <source>
        <strain evidence="4">Pbaha01</strain>
    </source>
</reference>
<feature type="transmembrane region" description="Helical" evidence="2">
    <location>
        <begin position="497"/>
        <end position="514"/>
    </location>
</feature>
<feature type="transmembrane region" description="Helical" evidence="2">
    <location>
        <begin position="577"/>
        <end position="607"/>
    </location>
</feature>